<evidence type="ECO:0000313" key="2">
    <source>
        <dbReference type="Proteomes" id="UP000078090"/>
    </source>
</evidence>
<dbReference type="Proteomes" id="UP000078090">
    <property type="component" value="Unassembled WGS sequence"/>
</dbReference>
<sequence>MSTQSNDLLTDEELLAIKMRSEQATPQPWKAYVEGRDFLGGDSFIQTGGEDIYLTPGASVADHDFIAHARQDIPRLIAEVERLRKML</sequence>
<name>A0A177M736_METMH</name>
<dbReference type="RefSeq" id="WP_064009528.1">
    <property type="nucleotide sequence ID" value="NZ_LUUG01000089.1"/>
</dbReference>
<proteinExistence type="predicted"/>
<organism evidence="1 2">
    <name type="scientific">Methylomonas methanica</name>
    <dbReference type="NCBI Taxonomy" id="421"/>
    <lineage>
        <taxon>Bacteria</taxon>
        <taxon>Pseudomonadati</taxon>
        <taxon>Pseudomonadota</taxon>
        <taxon>Gammaproteobacteria</taxon>
        <taxon>Methylococcales</taxon>
        <taxon>Methylococcaceae</taxon>
        <taxon>Methylomonas</taxon>
    </lineage>
</organism>
<protein>
    <recommendedName>
        <fullName evidence="3">Ead/Ea22-like family protein</fullName>
    </recommendedName>
</protein>
<dbReference type="EMBL" id="LUUG01000089">
    <property type="protein sequence ID" value="OAI01502.1"/>
    <property type="molecule type" value="Genomic_DNA"/>
</dbReference>
<evidence type="ECO:0008006" key="3">
    <source>
        <dbReference type="Google" id="ProtNLM"/>
    </source>
</evidence>
<dbReference type="AlphaFoldDB" id="A0A177M736"/>
<accession>A0A177M736</accession>
<comment type="caution">
    <text evidence="1">The sequence shown here is derived from an EMBL/GenBank/DDBJ whole genome shotgun (WGS) entry which is preliminary data.</text>
</comment>
<evidence type="ECO:0000313" key="1">
    <source>
        <dbReference type="EMBL" id="OAI01502.1"/>
    </source>
</evidence>
<gene>
    <name evidence="1" type="ORF">A1332_17670</name>
</gene>
<dbReference type="OrthoDB" id="2088266at2"/>
<reference evidence="1 2" key="1">
    <citation type="submission" date="2016-03" db="EMBL/GenBank/DDBJ databases">
        <authorList>
            <person name="Ploux O."/>
        </authorList>
    </citation>
    <scope>NUCLEOTIDE SEQUENCE [LARGE SCALE GENOMIC DNA]</scope>
    <source>
        <strain evidence="1 2">R-45363</strain>
    </source>
</reference>